<evidence type="ECO:0000256" key="1">
    <source>
        <dbReference type="SAM" id="MobiDB-lite"/>
    </source>
</evidence>
<protein>
    <submittedName>
        <fullName evidence="4">Nickel transporter</fullName>
    </submittedName>
</protein>
<keyword evidence="2" id="KW-0812">Transmembrane</keyword>
<organism evidence="4 5">
    <name type="scientific">Streptomyces polyasparticus</name>
    <dbReference type="NCBI Taxonomy" id="2767826"/>
    <lineage>
        <taxon>Bacteria</taxon>
        <taxon>Bacillati</taxon>
        <taxon>Actinomycetota</taxon>
        <taxon>Actinomycetes</taxon>
        <taxon>Kitasatosporales</taxon>
        <taxon>Streptomycetaceae</taxon>
        <taxon>Streptomyces</taxon>
    </lineage>
</organism>
<evidence type="ECO:0000256" key="2">
    <source>
        <dbReference type="SAM" id="Phobius"/>
    </source>
</evidence>
<feature type="transmembrane region" description="Helical" evidence="2">
    <location>
        <begin position="465"/>
        <end position="491"/>
    </location>
</feature>
<dbReference type="Proteomes" id="UP000642284">
    <property type="component" value="Unassembled WGS sequence"/>
</dbReference>
<accession>A0ABR7SUV2</accession>
<feature type="transmembrane region" description="Helical" evidence="2">
    <location>
        <begin position="247"/>
        <end position="269"/>
    </location>
</feature>
<feature type="compositionally biased region" description="Basic residues" evidence="1">
    <location>
        <begin position="369"/>
        <end position="379"/>
    </location>
</feature>
<feature type="chain" id="PRO_5046660054" evidence="3">
    <location>
        <begin position="27"/>
        <end position="540"/>
    </location>
</feature>
<name>A0ABR7SUV2_9ACTN</name>
<reference evidence="4 5" key="1">
    <citation type="submission" date="2020-08" db="EMBL/GenBank/DDBJ databases">
        <title>Genemic of Streptomyces polyaspartic.</title>
        <authorList>
            <person name="Liu W."/>
        </authorList>
    </citation>
    <scope>NUCLEOTIDE SEQUENCE [LARGE SCALE GENOMIC DNA]</scope>
    <source>
        <strain evidence="4 5">TRM66268-LWL</strain>
    </source>
</reference>
<keyword evidence="3" id="KW-0732">Signal</keyword>
<feature type="compositionally biased region" description="Pro residues" evidence="1">
    <location>
        <begin position="411"/>
        <end position="426"/>
    </location>
</feature>
<dbReference type="PANTHER" id="PTHR40659:SF1">
    <property type="entry name" value="NICKEL_COBALT EFFLUX SYSTEM RCNA"/>
    <property type="match status" value="1"/>
</dbReference>
<evidence type="ECO:0000256" key="3">
    <source>
        <dbReference type="SAM" id="SignalP"/>
    </source>
</evidence>
<feature type="compositionally biased region" description="Polar residues" evidence="1">
    <location>
        <begin position="384"/>
        <end position="398"/>
    </location>
</feature>
<feature type="transmembrane region" description="Helical" evidence="2">
    <location>
        <begin position="290"/>
        <end position="312"/>
    </location>
</feature>
<feature type="transmembrane region" description="Helical" evidence="2">
    <location>
        <begin position="436"/>
        <end position="459"/>
    </location>
</feature>
<dbReference type="EMBL" id="JACTVJ010000036">
    <property type="protein sequence ID" value="MBC9719251.1"/>
    <property type="molecule type" value="Genomic_DNA"/>
</dbReference>
<dbReference type="PANTHER" id="PTHR40659">
    <property type="entry name" value="NICKEL/COBALT EFFLUX SYSTEM RCNA"/>
    <property type="match status" value="1"/>
</dbReference>
<feature type="region of interest" description="Disordered" evidence="1">
    <location>
        <begin position="173"/>
        <end position="222"/>
    </location>
</feature>
<keyword evidence="2" id="KW-0472">Membrane</keyword>
<evidence type="ECO:0000313" key="4">
    <source>
        <dbReference type="EMBL" id="MBC9719251.1"/>
    </source>
</evidence>
<feature type="transmembrane region" description="Helical" evidence="2">
    <location>
        <begin position="512"/>
        <end position="533"/>
    </location>
</feature>
<proteinExistence type="predicted"/>
<dbReference type="InterPro" id="IPR051224">
    <property type="entry name" value="NiCoT_RcnA"/>
</dbReference>
<dbReference type="RefSeq" id="WP_187819665.1">
    <property type="nucleotide sequence ID" value="NZ_JACTVJ010000036.1"/>
</dbReference>
<feature type="transmembrane region" description="Helical" evidence="2">
    <location>
        <begin position="324"/>
        <end position="344"/>
    </location>
</feature>
<evidence type="ECO:0000313" key="5">
    <source>
        <dbReference type="Proteomes" id="UP000642284"/>
    </source>
</evidence>
<keyword evidence="2" id="KW-1133">Transmembrane helix</keyword>
<comment type="caution">
    <text evidence="4">The sequence shown here is derived from an EMBL/GenBank/DDBJ whole genome shotgun (WGS) entry which is preliminary data.</text>
</comment>
<gene>
    <name evidence="4" type="ORF">H9Y04_42740</name>
</gene>
<feature type="compositionally biased region" description="Polar residues" evidence="1">
    <location>
        <begin position="198"/>
        <end position="216"/>
    </location>
</feature>
<feature type="signal peptide" evidence="3">
    <location>
        <begin position="1"/>
        <end position="26"/>
    </location>
</feature>
<feature type="region of interest" description="Disordered" evidence="1">
    <location>
        <begin position="353"/>
        <end position="433"/>
    </location>
</feature>
<feature type="compositionally biased region" description="Basic residues" evidence="1">
    <location>
        <begin position="353"/>
        <end position="362"/>
    </location>
</feature>
<keyword evidence="5" id="KW-1185">Reference proteome</keyword>
<sequence>MNLTLRRTLPVGTLAFLALSLPGAPAAEAHPLGNFTVNHHTGLTLRPDRIDAVIITDHAEIAAAQEQTLVDTDHDGDVTTGERRAHARAACAVLATQLRVDRGGVPVTWRTTATRFQYLPGEAGLPTSRLTCTLTSPARLNEPAQMNVRTTYDTRRLGWHELTARGLGISLSRSDVPAASPTDELRSYPQDPLATPLDQRTATLHTQPGPSTTPGQASAPAPGTGWFSPLLDEISSTFNSAVGSRELTFSVGLLALLLSLVLGASHALMPGHGKTIMAAYLAGRRGTPRDALTVGATVTITHTAGVLLLGLALPLATTLAGETVLAWLGLASGLLVTGIGVWLLHSAVLRRPTHQHHHHHGHSHDGPGHTHHGHAHSHHPISATPDTTIPQSRQPASRTRQKRSIAVLPPALAPSPFPSPRPSPPRQPHRHRAGTIGVGIAGGLVPSPSALVVLLGAVALGRTAFGVLLVIGYGLGMAATLTAAGLLLVRLRDRIKAHTRTTKPRWAGWHTLARLGPLATSTLVLIVGLGLIARASFGPW</sequence>